<name>A0A2N5DV84_9GAMM</name>
<dbReference type="Pfam" id="PF07338">
    <property type="entry name" value="YdgH_BhsA-like"/>
    <property type="match status" value="1"/>
</dbReference>
<dbReference type="Gene3D" id="3.30.1660.10">
    <property type="entry name" value="Flavin-binding protein dodecin"/>
    <property type="match status" value="1"/>
</dbReference>
<dbReference type="PANTHER" id="PTHR34156">
    <property type="entry name" value="OUTER MEMBRANE PROTEIN-RELATED-RELATED"/>
    <property type="match status" value="1"/>
</dbReference>
<dbReference type="SUPFAM" id="SSF159871">
    <property type="entry name" value="YdgH-like"/>
    <property type="match status" value="1"/>
</dbReference>
<evidence type="ECO:0000313" key="5">
    <source>
        <dbReference type="Proteomes" id="UP000234503"/>
    </source>
</evidence>
<dbReference type="OrthoDB" id="6505415at2"/>
<protein>
    <submittedName>
        <fullName evidence="4">Multiple stress resistance protein BhsA</fullName>
    </submittedName>
</protein>
<dbReference type="Proteomes" id="UP000234503">
    <property type="component" value="Unassembled WGS sequence"/>
</dbReference>
<evidence type="ECO:0000313" key="4">
    <source>
        <dbReference type="EMBL" id="PLR30897.1"/>
    </source>
</evidence>
<dbReference type="AlphaFoldDB" id="A0A2N5DV84"/>
<dbReference type="RefSeq" id="WP_101826540.1">
    <property type="nucleotide sequence ID" value="NZ_PJZH01000027.1"/>
</dbReference>
<proteinExistence type="predicted"/>
<organism evidence="4 5">
    <name type="scientific">Chimaeribacter coloradensis</name>
    <dbReference type="NCBI Taxonomy" id="2060068"/>
    <lineage>
        <taxon>Bacteria</taxon>
        <taxon>Pseudomonadati</taxon>
        <taxon>Pseudomonadota</taxon>
        <taxon>Gammaproteobacteria</taxon>
        <taxon>Enterobacterales</taxon>
        <taxon>Yersiniaceae</taxon>
        <taxon>Chimaeribacter</taxon>
    </lineage>
</organism>
<keyword evidence="5" id="KW-1185">Reference proteome</keyword>
<reference evidence="4 5" key="1">
    <citation type="submission" date="2017-12" db="EMBL/GenBank/DDBJ databases">
        <title>Characterization of six clinical isolates of Enterochimera gen. nov., a novel genus of the Yersiniaciae family and the three species Enterochimera arupensis sp. nov., Enterochimera coloradensis sp. nov, and Enterochimera californica sp. nov.</title>
        <authorList>
            <person name="Rossi A."/>
            <person name="Fisher M."/>
        </authorList>
    </citation>
    <scope>NUCLEOTIDE SEQUENCE [LARGE SCALE GENOMIC DNA]</scope>
    <source>
        <strain evidence="5">2016-Iso4</strain>
    </source>
</reference>
<feature type="domain" description="YdgH/BhsA/McbA-like" evidence="3">
    <location>
        <begin position="34"/>
        <end position="85"/>
    </location>
</feature>
<comment type="caution">
    <text evidence="4">The sequence shown here is derived from an EMBL/GenBank/DDBJ whole genome shotgun (WGS) entry which is preliminary data.</text>
</comment>
<keyword evidence="1 2" id="KW-0732">Signal</keyword>
<feature type="signal peptide" evidence="2">
    <location>
        <begin position="1"/>
        <end position="22"/>
    </location>
</feature>
<evidence type="ECO:0000256" key="2">
    <source>
        <dbReference type="SAM" id="SignalP"/>
    </source>
</evidence>
<dbReference type="InterPro" id="IPR025543">
    <property type="entry name" value="Dodecin-like"/>
</dbReference>
<evidence type="ECO:0000256" key="1">
    <source>
        <dbReference type="ARBA" id="ARBA00022729"/>
    </source>
</evidence>
<dbReference type="InterPro" id="IPR010854">
    <property type="entry name" value="YdgH/BhsA/McbA-like_dom"/>
</dbReference>
<dbReference type="EMBL" id="PJZH01000027">
    <property type="protein sequence ID" value="PLR30897.1"/>
    <property type="molecule type" value="Genomic_DNA"/>
</dbReference>
<evidence type="ECO:0000259" key="3">
    <source>
        <dbReference type="Pfam" id="PF07338"/>
    </source>
</evidence>
<dbReference type="InterPro" id="IPR036275">
    <property type="entry name" value="YdgH-like_sf"/>
</dbReference>
<sequence>MKNLKIALAALALTTASFGAFAAQEVTQAPADAQHIGTVSARSTDLSGLERQIANKAQEQGASAYRITSASGSTNLVYGTAELYN</sequence>
<dbReference type="NCBIfam" id="NF047859">
    <property type="entry name" value="StressCuResBhsA"/>
    <property type="match status" value="1"/>
</dbReference>
<accession>A0A2N5DV84</accession>
<dbReference type="InterPro" id="IPR051096">
    <property type="entry name" value="BhsA/McbA_stress_biofilm_assoc"/>
</dbReference>
<feature type="chain" id="PRO_5014943965" evidence="2">
    <location>
        <begin position="23"/>
        <end position="85"/>
    </location>
</feature>
<gene>
    <name evidence="4" type="ORF">CYR32_18020</name>
</gene>